<proteinExistence type="predicted"/>
<feature type="region of interest" description="Disordered" evidence="1">
    <location>
        <begin position="133"/>
        <end position="163"/>
    </location>
</feature>
<dbReference type="AlphaFoldDB" id="A0A5M6D736"/>
<dbReference type="RefSeq" id="WP_150078049.1">
    <property type="nucleotide sequence ID" value="NZ_VWOX01000011.1"/>
</dbReference>
<dbReference type="SUPFAM" id="SSF50249">
    <property type="entry name" value="Nucleic acid-binding proteins"/>
    <property type="match status" value="1"/>
</dbReference>
<dbReference type="Proteomes" id="UP000324479">
    <property type="component" value="Unassembled WGS sequence"/>
</dbReference>
<feature type="compositionally biased region" description="Pro residues" evidence="1">
    <location>
        <begin position="1"/>
        <end position="12"/>
    </location>
</feature>
<feature type="compositionally biased region" description="Basic residues" evidence="1">
    <location>
        <begin position="150"/>
        <end position="163"/>
    </location>
</feature>
<keyword evidence="3" id="KW-1185">Reference proteome</keyword>
<comment type="caution">
    <text evidence="2">The sequence shown here is derived from an EMBL/GenBank/DDBJ whole genome shotgun (WGS) entry which is preliminary data.</text>
</comment>
<dbReference type="InterPro" id="IPR012340">
    <property type="entry name" value="NA-bd_OB-fold"/>
</dbReference>
<evidence type="ECO:0000256" key="1">
    <source>
        <dbReference type="SAM" id="MobiDB-lite"/>
    </source>
</evidence>
<gene>
    <name evidence="2" type="ORF">FYK55_19085</name>
</gene>
<reference evidence="2 3" key="1">
    <citation type="submission" date="2019-08" db="EMBL/GenBank/DDBJ databases">
        <authorList>
            <person name="Dhanesh K."/>
            <person name="Kumar G."/>
            <person name="Sasikala C."/>
            <person name="Venkata Ramana C."/>
        </authorList>
    </citation>
    <scope>NUCLEOTIDE SEQUENCE [LARGE SCALE GENOMIC DNA]</scope>
    <source>
        <strain evidence="2 3">JC645</strain>
    </source>
</reference>
<protein>
    <submittedName>
        <fullName evidence="2">Cold shock domain-containing protein</fullName>
    </submittedName>
</protein>
<sequence length="163" mass="18264">MTESQSPPPGPPPEDERPKKFRITRKRLGVIRFVDPNGEYGFIDAEDFRDDVFFHRSVWQTGGAGPGGPLSSQTGPGGAPGPNRGHRGGPPPGANKLVPEELVKRVVEFEIDDELFEGEQKLRATIVRPTRRPMGRKLSGRDATFQIITHHPKARRKRPDWRK</sequence>
<feature type="region of interest" description="Disordered" evidence="1">
    <location>
        <begin position="58"/>
        <end position="97"/>
    </location>
</feature>
<feature type="region of interest" description="Disordered" evidence="1">
    <location>
        <begin position="1"/>
        <end position="22"/>
    </location>
</feature>
<evidence type="ECO:0000313" key="3">
    <source>
        <dbReference type="Proteomes" id="UP000324479"/>
    </source>
</evidence>
<name>A0A5M6D736_9BACT</name>
<organism evidence="2 3">
    <name type="scientific">Roseiconus nitratireducens</name>
    <dbReference type="NCBI Taxonomy" id="2605748"/>
    <lineage>
        <taxon>Bacteria</taxon>
        <taxon>Pseudomonadati</taxon>
        <taxon>Planctomycetota</taxon>
        <taxon>Planctomycetia</taxon>
        <taxon>Pirellulales</taxon>
        <taxon>Pirellulaceae</taxon>
        <taxon>Roseiconus</taxon>
    </lineage>
</organism>
<dbReference type="EMBL" id="VWOX01000011">
    <property type="protein sequence ID" value="KAA5541005.1"/>
    <property type="molecule type" value="Genomic_DNA"/>
</dbReference>
<accession>A0A5M6D736</accession>
<evidence type="ECO:0000313" key="2">
    <source>
        <dbReference type="EMBL" id="KAA5541005.1"/>
    </source>
</evidence>
<dbReference type="Gene3D" id="2.40.50.140">
    <property type="entry name" value="Nucleic acid-binding proteins"/>
    <property type="match status" value="1"/>
</dbReference>